<proteinExistence type="predicted"/>
<organism evidence="1 2">
    <name type="scientific">Flammeovirga agarivorans</name>
    <dbReference type="NCBI Taxonomy" id="2726742"/>
    <lineage>
        <taxon>Bacteria</taxon>
        <taxon>Pseudomonadati</taxon>
        <taxon>Bacteroidota</taxon>
        <taxon>Cytophagia</taxon>
        <taxon>Cytophagales</taxon>
        <taxon>Flammeovirgaceae</taxon>
        <taxon>Flammeovirga</taxon>
    </lineage>
</organism>
<accession>A0A7X8SQP1</accession>
<dbReference type="AlphaFoldDB" id="A0A7X8SQP1"/>
<evidence type="ECO:0000313" key="1">
    <source>
        <dbReference type="EMBL" id="NLR94477.1"/>
    </source>
</evidence>
<comment type="caution">
    <text evidence="1">The sequence shown here is derived from an EMBL/GenBank/DDBJ whole genome shotgun (WGS) entry which is preliminary data.</text>
</comment>
<dbReference type="Pfam" id="PF14054">
    <property type="entry name" value="DUF4249"/>
    <property type="match status" value="1"/>
</dbReference>
<protein>
    <submittedName>
        <fullName evidence="1">DUF4249 domain-containing protein</fullName>
    </submittedName>
</protein>
<dbReference type="PROSITE" id="PS51257">
    <property type="entry name" value="PROKAR_LIPOPROTEIN"/>
    <property type="match status" value="1"/>
</dbReference>
<name>A0A7X8SQP1_9BACT</name>
<dbReference type="InterPro" id="IPR025345">
    <property type="entry name" value="DUF4249"/>
</dbReference>
<dbReference type="RefSeq" id="WP_168885184.1">
    <property type="nucleotide sequence ID" value="NZ_JABAIL010000012.1"/>
</dbReference>
<reference evidence="1 2" key="1">
    <citation type="submission" date="2020-04" db="EMBL/GenBank/DDBJ databases">
        <title>Flammeovirga sp. SR4, a novel species isolated from seawater.</title>
        <authorList>
            <person name="Wang X."/>
        </authorList>
    </citation>
    <scope>NUCLEOTIDE SEQUENCE [LARGE SCALE GENOMIC DNA]</scope>
    <source>
        <strain evidence="1 2">SR4</strain>
    </source>
</reference>
<evidence type="ECO:0000313" key="2">
    <source>
        <dbReference type="Proteomes" id="UP000585050"/>
    </source>
</evidence>
<dbReference type="EMBL" id="JABAIL010000012">
    <property type="protein sequence ID" value="NLR94477.1"/>
    <property type="molecule type" value="Genomic_DNA"/>
</dbReference>
<dbReference type="Proteomes" id="UP000585050">
    <property type="component" value="Unassembled WGS sequence"/>
</dbReference>
<gene>
    <name evidence="1" type="ORF">HGP29_24950</name>
</gene>
<sequence>MKYINLILLSFLLWSTSCEKVIDIELNDATPQVVIEAVILEGEHDFTVKVSRTAPYFDNTPSEKIENAVITLKYDDQIQDIPHIGEGEYQFPLDAKVDTEFALEVDVDGTVYTASTTLIEKIAIDSIYYEYEEGFGPREAGYIVYIKYTDPAAYSNFYRITHSLNGIYQNTSKDLQVFDDSKTNGNQVKVPVRSKTFELGDVVHLQLIHFDEPSYDYFNSLDDIISSGGGPRGGSAAPGNPLSNWSNNALGYFSAYSSDTANITITE</sequence>
<keyword evidence="2" id="KW-1185">Reference proteome</keyword>